<sequence>MVRASSAISSRVRGTGTRWRRSVLDIDATWARIASTGRSAARTSR</sequence>
<evidence type="ECO:0000313" key="1">
    <source>
        <dbReference type="EMBL" id="PQM44003.1"/>
    </source>
</evidence>
<gene>
    <name evidence="1" type="ORF">C1Y40_05838</name>
</gene>
<evidence type="ECO:0000313" key="2">
    <source>
        <dbReference type="Proteomes" id="UP000238296"/>
    </source>
</evidence>
<comment type="caution">
    <text evidence="1">The sequence shown here is derived from an EMBL/GenBank/DDBJ whole genome shotgun (WGS) entry which is preliminary data.</text>
</comment>
<accession>A0A2S8BBH5</accession>
<proteinExistence type="predicted"/>
<name>A0A2S8BBH5_9MYCO</name>
<dbReference type="AlphaFoldDB" id="A0A2S8BBH5"/>
<dbReference type="EMBL" id="PPEA01001062">
    <property type="protein sequence ID" value="PQM44003.1"/>
    <property type="molecule type" value="Genomic_DNA"/>
</dbReference>
<dbReference type="Proteomes" id="UP000238296">
    <property type="component" value="Unassembled WGS sequence"/>
</dbReference>
<protein>
    <submittedName>
        <fullName evidence="1">Uncharacterized protein</fullName>
    </submittedName>
</protein>
<organism evidence="1 2">
    <name type="scientific">Mycobacterium talmoniae</name>
    <dbReference type="NCBI Taxonomy" id="1858794"/>
    <lineage>
        <taxon>Bacteria</taxon>
        <taxon>Bacillati</taxon>
        <taxon>Actinomycetota</taxon>
        <taxon>Actinomycetes</taxon>
        <taxon>Mycobacteriales</taxon>
        <taxon>Mycobacteriaceae</taxon>
        <taxon>Mycobacterium</taxon>
    </lineage>
</organism>
<reference evidence="1 2" key="1">
    <citation type="journal article" date="2017" name="Int. J. Syst. Evol. Microbiol.">
        <title>Mycobacterium talmoniae sp. nov., a slowly growing mycobacterium isolated from human respiratory samples.</title>
        <authorList>
            <person name="Davidson R.M."/>
            <person name="DeGroote M.A."/>
            <person name="Marola J.L."/>
            <person name="Buss S."/>
            <person name="Jones V."/>
            <person name="McNeil M.R."/>
            <person name="Freifeld A.G."/>
            <person name="Elaine Epperson L."/>
            <person name="Hasan N.A."/>
            <person name="Jackson M."/>
            <person name="Iwen P.C."/>
            <person name="Salfinger M."/>
            <person name="Strong M."/>
        </authorList>
    </citation>
    <scope>NUCLEOTIDE SEQUENCE [LARGE SCALE GENOMIC DNA]</scope>
    <source>
        <strain evidence="1 2">ATCC BAA-2683</strain>
    </source>
</reference>